<comment type="similarity">
    <text evidence="1 10 11">Belongs to the universal ribosomal protein uL1 family.</text>
</comment>
<dbReference type="PANTHER" id="PTHR36427">
    <property type="entry name" value="54S RIBOSOMAL PROTEIN L1, MITOCHONDRIAL"/>
    <property type="match status" value="1"/>
</dbReference>
<evidence type="ECO:0000256" key="3">
    <source>
        <dbReference type="ARBA" id="ARBA00022555"/>
    </source>
</evidence>
<keyword evidence="13" id="KW-1185">Reference proteome</keyword>
<evidence type="ECO:0000256" key="9">
    <source>
        <dbReference type="ARBA" id="ARBA00035241"/>
    </source>
</evidence>
<dbReference type="RefSeq" id="WP_265984502.1">
    <property type="nucleotide sequence ID" value="NZ_JAPHAV010000003.1"/>
</dbReference>
<dbReference type="CDD" id="cd00403">
    <property type="entry name" value="Ribosomal_L1"/>
    <property type="match status" value="1"/>
</dbReference>
<dbReference type="Gene3D" id="3.30.190.20">
    <property type="match status" value="1"/>
</dbReference>
<evidence type="ECO:0000256" key="5">
    <source>
        <dbReference type="ARBA" id="ARBA00022845"/>
    </source>
</evidence>
<dbReference type="InterPro" id="IPR023674">
    <property type="entry name" value="Ribosomal_uL1-like"/>
</dbReference>
<dbReference type="PROSITE" id="PS01199">
    <property type="entry name" value="RIBOSOMAL_L1"/>
    <property type="match status" value="1"/>
</dbReference>
<keyword evidence="8 10" id="KW-0687">Ribonucleoprotein</keyword>
<name>A0ABT3QMV8_9HYPH</name>
<gene>
    <name evidence="10 12" type="primary">rplA</name>
    <name evidence="12" type="ORF">OPR82_09170</name>
</gene>
<keyword evidence="4 10" id="KW-0699">rRNA-binding</keyword>
<dbReference type="Gene3D" id="3.40.50.790">
    <property type="match status" value="1"/>
</dbReference>
<keyword evidence="3 10" id="KW-0820">tRNA-binding</keyword>
<evidence type="ECO:0000256" key="11">
    <source>
        <dbReference type="RuleBase" id="RU000659"/>
    </source>
</evidence>
<proteinExistence type="inferred from homology"/>
<evidence type="ECO:0000313" key="13">
    <source>
        <dbReference type="Proteomes" id="UP001301216"/>
    </source>
</evidence>
<reference evidence="12 13" key="1">
    <citation type="submission" date="2022-11" db="EMBL/GenBank/DDBJ databases">
        <title>Brucella sp. YY2X, whole genome shotgun sequencing project.</title>
        <authorList>
            <person name="Yang Y."/>
        </authorList>
    </citation>
    <scope>NUCLEOTIDE SEQUENCE [LARGE SCALE GENOMIC DNA]</scope>
    <source>
        <strain evidence="12 13">YY2X</strain>
    </source>
</reference>
<protein>
    <recommendedName>
        <fullName evidence="9 10">Large ribosomal subunit protein uL1</fullName>
    </recommendedName>
</protein>
<dbReference type="InterPro" id="IPR016095">
    <property type="entry name" value="Ribosomal_uL1_3-a/b-sand"/>
</dbReference>
<dbReference type="PANTHER" id="PTHR36427:SF3">
    <property type="entry name" value="LARGE RIBOSOMAL SUBUNIT PROTEIN UL1M"/>
    <property type="match status" value="1"/>
</dbReference>
<dbReference type="InterPro" id="IPR005878">
    <property type="entry name" value="Ribosom_uL1_bac-type"/>
</dbReference>
<keyword evidence="5 10" id="KW-0810">Translation regulation</keyword>
<dbReference type="InterPro" id="IPR028364">
    <property type="entry name" value="Ribosomal_uL1/biogenesis"/>
</dbReference>
<dbReference type="SUPFAM" id="SSF56808">
    <property type="entry name" value="Ribosomal protein L1"/>
    <property type="match status" value="1"/>
</dbReference>
<accession>A0ABT3QMV8</accession>
<keyword evidence="2 10" id="KW-0678">Repressor</keyword>
<keyword evidence="6 10" id="KW-0694">RNA-binding</keyword>
<evidence type="ECO:0000256" key="4">
    <source>
        <dbReference type="ARBA" id="ARBA00022730"/>
    </source>
</evidence>
<dbReference type="InterPro" id="IPR002143">
    <property type="entry name" value="Ribosomal_uL1"/>
</dbReference>
<dbReference type="PIRSF" id="PIRSF002155">
    <property type="entry name" value="Ribosomal_L1"/>
    <property type="match status" value="1"/>
</dbReference>
<evidence type="ECO:0000313" key="12">
    <source>
        <dbReference type="EMBL" id="MCX2696946.1"/>
    </source>
</evidence>
<dbReference type="EMBL" id="JAPHAV010000003">
    <property type="protein sequence ID" value="MCX2696946.1"/>
    <property type="molecule type" value="Genomic_DNA"/>
</dbReference>
<dbReference type="InterPro" id="IPR023673">
    <property type="entry name" value="Ribosomal_uL1_CS"/>
</dbReference>
<evidence type="ECO:0000256" key="2">
    <source>
        <dbReference type="ARBA" id="ARBA00022491"/>
    </source>
</evidence>
<sequence>MAKISKRIAKIREGVDVNKLYDLSDAIGLVKERAVAKFDETIEIAMNLGVDPRHADQMVRGVVNLPNGTGRTVRVAVFARGDKAEEAKKAGADIVGAEELFETVNSGKIEFDRCIATPDMMPLVGRLGKVLGPRGLMPNPKVGTVTVDVAAAVTASKGGAVEFRVEKAGIIHAGIGKVSFDNQKLEENIKAFADAVIKAKPSAAKGEYVKRVSISSTMGVGVKVDPATVKVVA</sequence>
<dbReference type="Proteomes" id="UP001301216">
    <property type="component" value="Unassembled WGS sequence"/>
</dbReference>
<evidence type="ECO:0000256" key="10">
    <source>
        <dbReference type="HAMAP-Rule" id="MF_01318"/>
    </source>
</evidence>
<dbReference type="NCBIfam" id="TIGR01169">
    <property type="entry name" value="rplA_bact"/>
    <property type="match status" value="1"/>
</dbReference>
<comment type="subunit">
    <text evidence="10">Part of the 50S ribosomal subunit.</text>
</comment>
<comment type="function">
    <text evidence="10">Protein L1 is also a translational repressor protein, it controls the translation of the L11 operon by binding to its mRNA.</text>
</comment>
<evidence type="ECO:0000256" key="1">
    <source>
        <dbReference type="ARBA" id="ARBA00010531"/>
    </source>
</evidence>
<evidence type="ECO:0000256" key="8">
    <source>
        <dbReference type="ARBA" id="ARBA00023274"/>
    </source>
</evidence>
<organism evidence="12 13">
    <name type="scientific">Ochrobactrum chromiisoli</name>
    <dbReference type="NCBI Taxonomy" id="2993941"/>
    <lineage>
        <taxon>Bacteria</taxon>
        <taxon>Pseudomonadati</taxon>
        <taxon>Pseudomonadota</taxon>
        <taxon>Alphaproteobacteria</taxon>
        <taxon>Hyphomicrobiales</taxon>
        <taxon>Brucellaceae</taxon>
        <taxon>Brucella/Ochrobactrum group</taxon>
        <taxon>Ochrobactrum</taxon>
    </lineage>
</organism>
<dbReference type="Pfam" id="PF00687">
    <property type="entry name" value="Ribosomal_L1"/>
    <property type="match status" value="1"/>
</dbReference>
<dbReference type="HAMAP" id="MF_01318_B">
    <property type="entry name" value="Ribosomal_uL1_B"/>
    <property type="match status" value="1"/>
</dbReference>
<dbReference type="GO" id="GO:0005840">
    <property type="term" value="C:ribosome"/>
    <property type="evidence" value="ECO:0007669"/>
    <property type="project" value="UniProtKB-KW"/>
</dbReference>
<evidence type="ECO:0000256" key="7">
    <source>
        <dbReference type="ARBA" id="ARBA00022980"/>
    </source>
</evidence>
<evidence type="ECO:0000256" key="6">
    <source>
        <dbReference type="ARBA" id="ARBA00022884"/>
    </source>
</evidence>
<comment type="function">
    <text evidence="10">Binds directly to 23S rRNA. The L1 stalk is quite mobile in the ribosome, and is involved in E site tRNA release.</text>
</comment>
<keyword evidence="7 10" id="KW-0689">Ribosomal protein</keyword>
<comment type="caution">
    <text evidence="12">The sequence shown here is derived from an EMBL/GenBank/DDBJ whole genome shotgun (WGS) entry which is preliminary data.</text>
</comment>